<dbReference type="Pfam" id="PF00169">
    <property type="entry name" value="PH"/>
    <property type="match status" value="1"/>
</dbReference>
<dbReference type="InterPro" id="IPR000219">
    <property type="entry name" value="DH_dom"/>
</dbReference>
<dbReference type="InterPro" id="IPR013083">
    <property type="entry name" value="Znf_RING/FYVE/PHD"/>
</dbReference>
<evidence type="ECO:0000256" key="3">
    <source>
        <dbReference type="ARBA" id="ARBA00022658"/>
    </source>
</evidence>
<feature type="compositionally biased region" description="Basic and acidic residues" evidence="9">
    <location>
        <begin position="774"/>
        <end position="786"/>
    </location>
</feature>
<dbReference type="KEGG" id="dci:103517652"/>
<keyword evidence="5 8" id="KW-0863">Zinc-finger</keyword>
<dbReference type="GO" id="GO:0005856">
    <property type="term" value="C:cytoskeleton"/>
    <property type="evidence" value="ECO:0007669"/>
    <property type="project" value="UniProtKB-SubCell"/>
</dbReference>
<dbReference type="SUPFAM" id="SSF57903">
    <property type="entry name" value="FYVE/PHD zinc finger"/>
    <property type="match status" value="1"/>
</dbReference>
<dbReference type="SMART" id="SM00233">
    <property type="entry name" value="PH"/>
    <property type="match status" value="1"/>
</dbReference>
<dbReference type="InterPro" id="IPR011011">
    <property type="entry name" value="Znf_FYVE_PHD"/>
</dbReference>
<evidence type="ECO:0000259" key="12">
    <source>
        <dbReference type="PROSITE" id="PS50178"/>
    </source>
</evidence>
<dbReference type="GO" id="GO:0005085">
    <property type="term" value="F:guanyl-nucleotide exchange factor activity"/>
    <property type="evidence" value="ECO:0007669"/>
    <property type="project" value="UniProtKB-KW"/>
</dbReference>
<dbReference type="InterPro" id="IPR017455">
    <property type="entry name" value="Znf_FYVE-rel"/>
</dbReference>
<dbReference type="InterPro" id="IPR000306">
    <property type="entry name" value="Znf_FYVE"/>
</dbReference>
<accession>A0A3Q0JAK3</accession>
<dbReference type="PROSITE" id="PS50178">
    <property type="entry name" value="ZF_FYVE"/>
    <property type="match status" value="1"/>
</dbReference>
<dbReference type="PROSITE" id="PS50003">
    <property type="entry name" value="PH_DOMAIN"/>
    <property type="match status" value="1"/>
</dbReference>
<dbReference type="CDD" id="cd13389">
    <property type="entry name" value="PH1_FGD5_FGD6"/>
    <property type="match status" value="1"/>
</dbReference>
<evidence type="ECO:0000256" key="7">
    <source>
        <dbReference type="ARBA" id="ARBA00023212"/>
    </source>
</evidence>
<keyword evidence="4" id="KW-0479">Metal-binding</keyword>
<dbReference type="PANTHER" id="PTHR12673:SF267">
    <property type="entry name" value="PROTEIN CBG10230"/>
    <property type="match status" value="1"/>
</dbReference>
<feature type="compositionally biased region" description="Polar residues" evidence="9">
    <location>
        <begin position="790"/>
        <end position="801"/>
    </location>
</feature>
<dbReference type="Gene3D" id="2.30.29.30">
    <property type="entry name" value="Pleckstrin-homology domain (PH domain)/Phosphotyrosine-binding domain (PTB)"/>
    <property type="match status" value="1"/>
</dbReference>
<evidence type="ECO:0000256" key="1">
    <source>
        <dbReference type="ARBA" id="ARBA00004245"/>
    </source>
</evidence>
<dbReference type="InterPro" id="IPR001849">
    <property type="entry name" value="PH_domain"/>
</dbReference>
<sequence>MEIFNEIIHDSSKTKSVNHIISSNDNLSCENSKNVSTKSRNTVEPCSDIFSNIDIKSRKEKFENVNSKTKETEAILEKSTDVKNKRTSISSPRVVSEVTSGFKISPNTNLTNHLTEDLVENSNTSQTGKIKFPNQSQSKVLSQNNTKSETSIVQSSIQKISKHFENNEIKSDSSCISKKNAFEENISRLETCEENNHKLENDVNFSCKSNLLEQDITITEKNKNTVSSCDNLQNHNINFNSKMEIFNEIIHDSSKTKSVNHIISSNDNLSCENSKNVSTKSRNTVEPCSDIFSNIDIKSRKEKFENVNSKTKETEAILEKSTDVKNKRTSISSPRVVSEVTSGFKISPNTNLTNHLTEDLVENSNTSQTGKIKFPNQSQSGVLSQNNTKSETSLVQSSIQKISKHFENNEIKSNSSCISKKNAFEENISRLETCEENHHKLENDVNFSCKSNLLEQDITITEKNKNTVTQRAQYYSSTHSNSSKSSCQNLSDQGKDLNGQGVLESRGISPEFLDKIRHQILSDKVVHKSGKSNISKELRKTQSLGSHYLSHDTNERRWSVDSCKQETRMQQSSEVGSSKSRLLVTNADENFKSELNNKLKKMSISNFNNHEPVAEQKSMDNGRDITDNVQDSVSEEPIYWEIDDIPNKNLKDTINNNQSNDSSSQVGRELEDKPAAVWVDHIDEKDFPSDLSDLSDGSDLSDSSWSDMESEATPNLPQKSTLHCLVKATLGITENILQNNASVSRNDSNRTHQDGTNSNSKRISSRKNSKVKRSASDRSTKSRQEDVESIGSNSTEGSYSMSKKLSSWFPSIGKGSSKRSSLFYCESSPDQSLLYQNTSVSSEMKDEDDSRAQIVCYPPMPSVSSNIQDSVPLSPEEIAEKRKDQNTSVSSEMKDEDDSRVHSVCYPPMPSVSSNIQDSVPLSPEEIAEKRKRKAFLVAQEVMTSEKVFVDVLSLLSKDMKEQCRSDIPEVELDKVITPLPQLLCLNEDLLKDIEDRINHWDTLPKISDIFVKKGPFLKLYSSYIQNFQTQCNFLDDCCCKYPLFNKKLKEFEMSELCKKLSVKHYMLKPIQRIPQYRLLLEDYLKQLEPESVDYEDTQKALQIVCNVADHANKSMKQGDNLCKLLQIQSQLGNYEIIKPGRVFIKEGELYKLSRRGLQERFFILLSDCLLYTSYYGTVTGLRVNYELPLNGMTVCLPQTEDYNNEFSVIAISRSFTLRARSANERLEWIDAIQTAIKENEQHLLSFLNRRSLTQSSIPELNLGKLNLGKVAPLWIPDSRVSMCQRCTSVFTVTFRRHHCRACGKVVCGPCSDYLAPLEYKKFRNFRVCEEC</sequence>
<evidence type="ECO:0000256" key="6">
    <source>
        <dbReference type="ARBA" id="ARBA00022833"/>
    </source>
</evidence>
<dbReference type="Pfam" id="PF01363">
    <property type="entry name" value="FYVE"/>
    <property type="match status" value="1"/>
</dbReference>
<feature type="region of interest" description="Disordered" evidence="9">
    <location>
        <begin position="474"/>
        <end position="496"/>
    </location>
</feature>
<evidence type="ECO:0000256" key="5">
    <source>
        <dbReference type="ARBA" id="ARBA00022771"/>
    </source>
</evidence>
<protein>
    <submittedName>
        <fullName evidence="14">Early endosome antigen 1-like</fullName>
    </submittedName>
</protein>
<dbReference type="InterPro" id="IPR011993">
    <property type="entry name" value="PH-like_dom_sf"/>
</dbReference>
<evidence type="ECO:0000256" key="9">
    <source>
        <dbReference type="SAM" id="MobiDB-lite"/>
    </source>
</evidence>
<feature type="non-terminal residue" evidence="14">
    <location>
        <position position="1332"/>
    </location>
</feature>
<dbReference type="SMART" id="SM00325">
    <property type="entry name" value="RhoGEF"/>
    <property type="match status" value="1"/>
</dbReference>
<dbReference type="Proteomes" id="UP000079169">
    <property type="component" value="Unplaced"/>
</dbReference>
<dbReference type="RefSeq" id="XP_026685474.1">
    <property type="nucleotide sequence ID" value="XM_026829673.1"/>
</dbReference>
<name>A0A3Q0JAK3_DIACI</name>
<feature type="compositionally biased region" description="Low complexity" evidence="9">
    <location>
        <begin position="476"/>
        <end position="491"/>
    </location>
</feature>
<dbReference type="SMART" id="SM00064">
    <property type="entry name" value="FYVE"/>
    <property type="match status" value="1"/>
</dbReference>
<feature type="domain" description="PH" evidence="10">
    <location>
        <begin position="1143"/>
        <end position="1238"/>
    </location>
</feature>
<feature type="domain" description="DH" evidence="11">
    <location>
        <begin position="934"/>
        <end position="1115"/>
    </location>
</feature>
<dbReference type="SUPFAM" id="SSF48065">
    <property type="entry name" value="DBL homology domain (DH-domain)"/>
    <property type="match status" value="1"/>
</dbReference>
<evidence type="ECO:0000259" key="10">
    <source>
        <dbReference type="PROSITE" id="PS50003"/>
    </source>
</evidence>
<evidence type="ECO:0000256" key="2">
    <source>
        <dbReference type="ARBA" id="ARBA00022490"/>
    </source>
</evidence>
<evidence type="ECO:0000259" key="11">
    <source>
        <dbReference type="PROSITE" id="PS50010"/>
    </source>
</evidence>
<organism evidence="13 14">
    <name type="scientific">Diaphorina citri</name>
    <name type="common">Asian citrus psyllid</name>
    <dbReference type="NCBI Taxonomy" id="121845"/>
    <lineage>
        <taxon>Eukaryota</taxon>
        <taxon>Metazoa</taxon>
        <taxon>Ecdysozoa</taxon>
        <taxon>Arthropoda</taxon>
        <taxon>Hexapoda</taxon>
        <taxon>Insecta</taxon>
        <taxon>Pterygota</taxon>
        <taxon>Neoptera</taxon>
        <taxon>Paraneoptera</taxon>
        <taxon>Hemiptera</taxon>
        <taxon>Sternorrhyncha</taxon>
        <taxon>Psylloidea</taxon>
        <taxon>Psyllidae</taxon>
        <taxon>Diaphorininae</taxon>
        <taxon>Diaphorina</taxon>
    </lineage>
</organism>
<feature type="domain" description="FYVE-type" evidence="12">
    <location>
        <begin position="1278"/>
        <end position="1332"/>
    </location>
</feature>
<proteinExistence type="predicted"/>
<feature type="compositionally biased region" description="Basic residues" evidence="9">
    <location>
        <begin position="763"/>
        <end position="773"/>
    </location>
</feature>
<dbReference type="PROSITE" id="PS50010">
    <property type="entry name" value="DH_2"/>
    <property type="match status" value="1"/>
</dbReference>
<keyword evidence="13" id="KW-1185">Reference proteome</keyword>
<evidence type="ECO:0000256" key="8">
    <source>
        <dbReference type="PROSITE-ProRule" id="PRU00091"/>
    </source>
</evidence>
<keyword evidence="3" id="KW-0344">Guanine-nucleotide releasing factor</keyword>
<dbReference type="InterPro" id="IPR035899">
    <property type="entry name" value="DBL_dom_sf"/>
</dbReference>
<feature type="region of interest" description="Disordered" evidence="9">
    <location>
        <begin position="649"/>
        <end position="671"/>
    </location>
</feature>
<dbReference type="Pfam" id="PF00621">
    <property type="entry name" value="RhoGEF"/>
    <property type="match status" value="1"/>
</dbReference>
<reference evidence="14" key="1">
    <citation type="submission" date="2025-08" db="UniProtKB">
        <authorList>
            <consortium name="RefSeq"/>
        </authorList>
    </citation>
    <scope>IDENTIFICATION</scope>
</reference>
<keyword evidence="6" id="KW-0862">Zinc</keyword>
<feature type="region of interest" description="Disordered" evidence="9">
    <location>
        <begin position="686"/>
        <end position="718"/>
    </location>
</feature>
<evidence type="ECO:0000313" key="13">
    <source>
        <dbReference type="Proteomes" id="UP000079169"/>
    </source>
</evidence>
<gene>
    <name evidence="14" type="primary">LOC103517652</name>
</gene>
<dbReference type="GO" id="GO:0005737">
    <property type="term" value="C:cytoplasm"/>
    <property type="evidence" value="ECO:0007669"/>
    <property type="project" value="TreeGrafter"/>
</dbReference>
<dbReference type="InterPro" id="IPR051092">
    <property type="entry name" value="FYVE_RhoGEF_PH"/>
</dbReference>
<keyword evidence="7" id="KW-0206">Cytoskeleton</keyword>
<feature type="region of interest" description="Disordered" evidence="9">
    <location>
        <begin position="879"/>
        <end position="903"/>
    </location>
</feature>
<dbReference type="CDD" id="cd00160">
    <property type="entry name" value="RhoGEF"/>
    <property type="match status" value="1"/>
</dbReference>
<comment type="subcellular location">
    <subcellularLocation>
        <location evidence="1">Cytoplasm</location>
        <location evidence="1">Cytoskeleton</location>
    </subcellularLocation>
</comment>
<dbReference type="PANTHER" id="PTHR12673">
    <property type="entry name" value="FACIOGENITAL DYSPLASIA PROTEIN"/>
    <property type="match status" value="1"/>
</dbReference>
<evidence type="ECO:0000313" key="14">
    <source>
        <dbReference type="RefSeq" id="XP_026685474.1"/>
    </source>
</evidence>
<dbReference type="GeneID" id="103517652"/>
<feature type="compositionally biased region" description="Low complexity" evidence="9">
    <location>
        <begin position="655"/>
        <end position="665"/>
    </location>
</feature>
<dbReference type="Gene3D" id="1.20.900.10">
    <property type="entry name" value="Dbl homology (DH) domain"/>
    <property type="match status" value="1"/>
</dbReference>
<dbReference type="SUPFAM" id="SSF50729">
    <property type="entry name" value="PH domain-like"/>
    <property type="match status" value="1"/>
</dbReference>
<dbReference type="STRING" id="121845.A0A3Q0JAK3"/>
<dbReference type="Gene3D" id="3.30.40.10">
    <property type="entry name" value="Zinc/RING finger domain, C3HC4 (zinc finger)"/>
    <property type="match status" value="1"/>
</dbReference>
<dbReference type="PaxDb" id="121845-A0A3Q0JAK3"/>
<feature type="region of interest" description="Disordered" evidence="9">
    <location>
        <begin position="741"/>
        <end position="801"/>
    </location>
</feature>
<keyword evidence="2" id="KW-0963">Cytoplasm</keyword>
<evidence type="ECO:0000256" key="4">
    <source>
        <dbReference type="ARBA" id="ARBA00022723"/>
    </source>
</evidence>
<feature type="compositionally biased region" description="Low complexity" evidence="9">
    <location>
        <begin position="689"/>
        <end position="707"/>
    </location>
</feature>
<dbReference type="GO" id="GO:0008270">
    <property type="term" value="F:zinc ion binding"/>
    <property type="evidence" value="ECO:0007669"/>
    <property type="project" value="UniProtKB-KW"/>
</dbReference>